<keyword evidence="1" id="KW-0472">Membrane</keyword>
<dbReference type="Proteomes" id="UP000070687">
    <property type="component" value="Unassembled WGS sequence"/>
</dbReference>
<gene>
    <name evidence="2" type="ORF">HMPREF3208_00007</name>
</gene>
<organism evidence="2 3">
    <name type="scientific">Gardnerella vaginalis</name>
    <dbReference type="NCBI Taxonomy" id="2702"/>
    <lineage>
        <taxon>Bacteria</taxon>
        <taxon>Bacillati</taxon>
        <taxon>Actinomycetota</taxon>
        <taxon>Actinomycetes</taxon>
        <taxon>Bifidobacteriales</taxon>
        <taxon>Bifidobacteriaceae</taxon>
        <taxon>Gardnerella</taxon>
    </lineage>
</organism>
<protein>
    <recommendedName>
        <fullName evidence="4">Hemolysin</fullName>
    </recommendedName>
</protein>
<evidence type="ECO:0008006" key="4">
    <source>
        <dbReference type="Google" id="ProtNLM"/>
    </source>
</evidence>
<comment type="caution">
    <text evidence="2">The sequence shown here is derived from an EMBL/GenBank/DDBJ whole genome shotgun (WGS) entry which is preliminary data.</text>
</comment>
<evidence type="ECO:0000313" key="3">
    <source>
        <dbReference type="Proteomes" id="UP000070687"/>
    </source>
</evidence>
<dbReference type="PATRIC" id="fig|2702.100.peg.7"/>
<name>A0A133P3C3_GARVA</name>
<feature type="transmembrane region" description="Helical" evidence="1">
    <location>
        <begin position="44"/>
        <end position="66"/>
    </location>
</feature>
<accession>A0A133P3C3</accession>
<sequence length="98" mass="11573">MLSAISFLFIMLFILRMLIGAYLCIMVIRMIVDWLMVLVPRMRLQGIFAVLMNIIYFITEPPLRWLRRFVPPVRCGNISIDVSYMLLYVVLYALQIIL</sequence>
<keyword evidence="1" id="KW-1133">Transmembrane helix</keyword>
<dbReference type="InterPro" id="IPR003425">
    <property type="entry name" value="CCB3/YggT"/>
</dbReference>
<evidence type="ECO:0000313" key="2">
    <source>
        <dbReference type="EMBL" id="KXA23079.1"/>
    </source>
</evidence>
<proteinExistence type="predicted"/>
<feature type="transmembrane region" description="Helical" evidence="1">
    <location>
        <begin position="7"/>
        <end position="32"/>
    </location>
</feature>
<keyword evidence="1" id="KW-0812">Transmembrane</keyword>
<dbReference type="AlphaFoldDB" id="A0A133P3C3"/>
<evidence type="ECO:0000256" key="1">
    <source>
        <dbReference type="SAM" id="Phobius"/>
    </source>
</evidence>
<dbReference type="GO" id="GO:0016020">
    <property type="term" value="C:membrane"/>
    <property type="evidence" value="ECO:0007669"/>
    <property type="project" value="InterPro"/>
</dbReference>
<dbReference type="Pfam" id="PF02325">
    <property type="entry name" value="CCB3_YggT"/>
    <property type="match status" value="1"/>
</dbReference>
<dbReference type="OrthoDB" id="3216131at2"/>
<reference evidence="2 3" key="1">
    <citation type="submission" date="2016-01" db="EMBL/GenBank/DDBJ databases">
        <authorList>
            <person name="Oliw E.H."/>
        </authorList>
    </citation>
    <scope>NUCLEOTIDE SEQUENCE [LARGE SCALE GENOMIC DNA]</scope>
    <source>
        <strain evidence="2 3">PSS_7772B</strain>
    </source>
</reference>
<dbReference type="EMBL" id="LRQB01000001">
    <property type="protein sequence ID" value="KXA23079.1"/>
    <property type="molecule type" value="Genomic_DNA"/>
</dbReference>
<feature type="transmembrane region" description="Helical" evidence="1">
    <location>
        <begin position="78"/>
        <end position="97"/>
    </location>
</feature>